<proteinExistence type="predicted"/>
<evidence type="ECO:0000256" key="2">
    <source>
        <dbReference type="ARBA" id="ARBA00022679"/>
    </source>
</evidence>
<feature type="region of interest" description="Disordered" evidence="6">
    <location>
        <begin position="671"/>
        <end position="727"/>
    </location>
</feature>
<dbReference type="PROSITE" id="PS50011">
    <property type="entry name" value="PROTEIN_KINASE_DOM"/>
    <property type="match status" value="1"/>
</dbReference>
<sequence length="1570" mass="175957">MRNITVHGRDDTFKSITDLFVFIIHHHSISINPYYQARGAFGHVFAVDYNERRCAAKLLFTERTSVGDCFAGPFFRQKKISSQNLIKVFKTIIEDDYSIIVMELASLSDLRKVCAPGNIVPERTALKIVFQILSGLSILHSHDSIHRDIKPGNIIAHQDEVTGKVCLKIADFGLMKIKATQSMTFCGTPVYMAPELTQMSKTYSSVVDCWSVGVILYELLAGRLPYPEGYSPTITLQDPKCSPSTLSLLKSLLEPNETKRINAQSALLEAYHHHFRGSDDLLLSRDEWDSIQTTSTKPTPRNQTALCDSLSGEEASHYNSNSSTVVFRDSSQSSDTVWQNSVLGLDGIGGFRSIDSQPDAASFFPTYSRQHLSAASSAGPARSHRFDSSRQMVTIDNFDEEANKMSPDSIRNSSSITHSSTFVPPSPGNNFGIPSYLLHLSLPHTPTTPRHHVNGTSPIFSHPIFASTHRPVYPPFAFSTHSSPNYFSLASSQSQSSSEITHIVPQEISLGYRCFITHQFLISPTKFVGDTLGPWMEEKVLHWLKREMKKIRKRDGHKRPKQTDSENDEQTALLFSLWSQALIMTQAEEEKRKEEERKLDQLSDSSFITINSTIMSDQTQTLPFPVSLLSLVVSTLSSSPNIISSLDRRVEYDREHHERVVKYVEERVEKELADGGDEEKNDEANEQFKKEEEQRIREHQKSKRRTPPKARKRPPPSSPVTPAQSASRLTRLAFLSSESEQIQRVLSEGCDVNGRVRSQRVEWMQRVVGRVWGRVKRWGQGESQRRERKKLFGMSNPLEDDSDDTNFVFSINSSSILQTPSFMNTSSFISPSSATFNLIPPSLGPSRYSPPPLPSTDALPSIPHPFQTHVEERQAAIAASQIAIASTASLLILQGHPNWGESMADEAAQSLWSWIGNGTSILSTLTAWAEDDAKEERDRSTNESRTTCEDEDKKNGDQATLLMWEVVCSLLSECVNGLSILCQSIDAKGAVLGHSPAFSSSVSLSSLSPFLSPLTNIRRHDPLNYSILQPLPSLSLPSASLVYSALSTLMTIPFTPLLSSCLNFLSSTSDCPIHYRLELVQTSLICILLSTIRGETSFTTSPLLATEMSYSSFDATFYGTLLSLVCSLTSLGTSAFLNLPSSAIPTRDKREWIRKEIKKNVLTPLADWMKWWGSEETKRRKEERRWREARKDTKTGSSKDDKKKKRTIAQPEPDPPQPLSSLISAVSVLCGDAVWLASGSRTIKNWAVQTGCGVRWMRLWVDVHDDEQIMLHMSEWGRCLRGVAEGQRQRRPELKIGHKRDKRSEKEADWCEWLASEGWVDITEAIYIGHTSRLLRFHAECNHVEWNGLWKGGGRSWEERGDDDDMFGSQNVDIPSSYVSRTRIKVKNIPSSLPPSTLTNSLSPLVTESILWRDEETEGRKAAFVQFKNESEAKQAMRIMRGEVPSQQNEKDTKSDENNNTPATASRDVKSEPGSDSKKSSPKHKRKQTPLYPPLALGGVLQTCVWCLVQNECSLTGQDMLVPSFVLGHPLGPFYEKKSLLEFVRVYGVEPVEMGATSEEDVREIDEALF</sequence>
<evidence type="ECO:0000256" key="1">
    <source>
        <dbReference type="ARBA" id="ARBA00022527"/>
    </source>
</evidence>
<dbReference type="PANTHER" id="PTHR24345:SF0">
    <property type="entry name" value="CELL CYCLE SERINE_THREONINE-PROTEIN KINASE CDC5_MSD2"/>
    <property type="match status" value="1"/>
</dbReference>
<dbReference type="InterPro" id="IPR000719">
    <property type="entry name" value="Prot_kinase_dom"/>
</dbReference>
<keyword evidence="2 8" id="KW-0808">Transferase</keyword>
<feature type="region of interest" description="Disordered" evidence="6">
    <location>
        <begin position="1440"/>
        <end position="1491"/>
    </location>
</feature>
<accession>A0ABQ9XJG5</accession>
<gene>
    <name evidence="8" type="ORF">BLNAU_13724</name>
</gene>
<feature type="region of interest" description="Disordered" evidence="6">
    <location>
        <begin position="403"/>
        <end position="423"/>
    </location>
</feature>
<dbReference type="InterPro" id="IPR011009">
    <property type="entry name" value="Kinase-like_dom_sf"/>
</dbReference>
<dbReference type="Pfam" id="PF00069">
    <property type="entry name" value="Pkinase"/>
    <property type="match status" value="1"/>
</dbReference>
<evidence type="ECO:0000313" key="9">
    <source>
        <dbReference type="Proteomes" id="UP001281761"/>
    </source>
</evidence>
<dbReference type="EC" id="2.7.11.17" evidence="8"/>
<feature type="compositionally biased region" description="Basic and acidic residues" evidence="6">
    <location>
        <begin position="1182"/>
        <end position="1201"/>
    </location>
</feature>
<reference evidence="8 9" key="1">
    <citation type="journal article" date="2022" name="bioRxiv">
        <title>Genomics of Preaxostyla Flagellates Illuminates Evolutionary Transitions and the Path Towards Mitochondrial Loss.</title>
        <authorList>
            <person name="Novak L.V.F."/>
            <person name="Treitli S.C."/>
            <person name="Pyrih J."/>
            <person name="Halakuc P."/>
            <person name="Pipaliya S.V."/>
            <person name="Vacek V."/>
            <person name="Brzon O."/>
            <person name="Soukal P."/>
            <person name="Eme L."/>
            <person name="Dacks J.B."/>
            <person name="Karnkowska A."/>
            <person name="Elias M."/>
            <person name="Hampl V."/>
        </authorList>
    </citation>
    <scope>NUCLEOTIDE SEQUENCE [LARGE SCALE GENOMIC DNA]</scope>
    <source>
        <strain evidence="8">NAU3</strain>
        <tissue evidence="8">Gut</tissue>
    </source>
</reference>
<dbReference type="Gene3D" id="3.30.70.330">
    <property type="match status" value="1"/>
</dbReference>
<feature type="compositionally biased region" description="Basic and acidic residues" evidence="6">
    <location>
        <begin position="1467"/>
        <end position="1479"/>
    </location>
</feature>
<dbReference type="InterPro" id="IPR012677">
    <property type="entry name" value="Nucleotide-bd_a/b_plait_sf"/>
</dbReference>
<name>A0ABQ9XJG5_9EUKA</name>
<keyword evidence="4 8" id="KW-0418">Kinase</keyword>
<evidence type="ECO:0000256" key="3">
    <source>
        <dbReference type="ARBA" id="ARBA00022741"/>
    </source>
</evidence>
<dbReference type="CDD" id="cd14014">
    <property type="entry name" value="STKc_PknB_like"/>
    <property type="match status" value="1"/>
</dbReference>
<dbReference type="SUPFAM" id="SSF56112">
    <property type="entry name" value="Protein kinase-like (PK-like)"/>
    <property type="match status" value="1"/>
</dbReference>
<dbReference type="EMBL" id="JARBJD010000120">
    <property type="protein sequence ID" value="KAK2951345.1"/>
    <property type="molecule type" value="Genomic_DNA"/>
</dbReference>
<keyword evidence="3" id="KW-0547">Nucleotide-binding</keyword>
<evidence type="ECO:0000256" key="4">
    <source>
        <dbReference type="ARBA" id="ARBA00022777"/>
    </source>
</evidence>
<feature type="compositionally biased region" description="Basic residues" evidence="6">
    <location>
        <begin position="700"/>
        <end position="714"/>
    </location>
</feature>
<evidence type="ECO:0000256" key="6">
    <source>
        <dbReference type="SAM" id="MobiDB-lite"/>
    </source>
</evidence>
<dbReference type="Proteomes" id="UP001281761">
    <property type="component" value="Unassembled WGS sequence"/>
</dbReference>
<feature type="compositionally biased region" description="Basic and acidic residues" evidence="6">
    <location>
        <begin position="934"/>
        <end position="954"/>
    </location>
</feature>
<organism evidence="8 9">
    <name type="scientific">Blattamonas nauphoetae</name>
    <dbReference type="NCBI Taxonomy" id="2049346"/>
    <lineage>
        <taxon>Eukaryota</taxon>
        <taxon>Metamonada</taxon>
        <taxon>Preaxostyla</taxon>
        <taxon>Oxymonadida</taxon>
        <taxon>Blattamonas</taxon>
    </lineage>
</organism>
<dbReference type="SMART" id="SM00220">
    <property type="entry name" value="S_TKc"/>
    <property type="match status" value="1"/>
</dbReference>
<evidence type="ECO:0000256" key="5">
    <source>
        <dbReference type="ARBA" id="ARBA00022840"/>
    </source>
</evidence>
<protein>
    <submittedName>
        <fullName evidence="8">Calcium/calmodulin-dependent protein kinase type 1</fullName>
        <ecNumber evidence="8">2.7.11.17</ecNumber>
    </submittedName>
</protein>
<feature type="compositionally biased region" description="Low complexity" evidence="6">
    <location>
        <begin position="409"/>
        <end position="421"/>
    </location>
</feature>
<dbReference type="SUPFAM" id="SSF54928">
    <property type="entry name" value="RNA-binding domain, RBD"/>
    <property type="match status" value="1"/>
</dbReference>
<dbReference type="PANTHER" id="PTHR24345">
    <property type="entry name" value="SERINE/THREONINE-PROTEIN KINASE PLK"/>
    <property type="match status" value="1"/>
</dbReference>
<keyword evidence="5" id="KW-0067">ATP-binding</keyword>
<feature type="region of interest" description="Disordered" evidence="6">
    <location>
        <begin position="1182"/>
        <end position="1219"/>
    </location>
</feature>
<dbReference type="Gene3D" id="1.10.510.10">
    <property type="entry name" value="Transferase(Phosphotransferase) domain 1"/>
    <property type="match status" value="1"/>
</dbReference>
<feature type="compositionally biased region" description="Basic and acidic residues" evidence="6">
    <location>
        <begin position="682"/>
        <end position="699"/>
    </location>
</feature>
<comment type="caution">
    <text evidence="8">The sequence shown here is derived from an EMBL/GenBank/DDBJ whole genome shotgun (WGS) entry which is preliminary data.</text>
</comment>
<keyword evidence="1" id="KW-0723">Serine/threonine-protein kinase</keyword>
<evidence type="ECO:0000259" key="7">
    <source>
        <dbReference type="PROSITE" id="PS50011"/>
    </source>
</evidence>
<keyword evidence="9" id="KW-1185">Reference proteome</keyword>
<dbReference type="InterPro" id="IPR035979">
    <property type="entry name" value="RBD_domain_sf"/>
</dbReference>
<feature type="region of interest" description="Disordered" evidence="6">
    <location>
        <begin position="931"/>
        <end position="954"/>
    </location>
</feature>
<dbReference type="GO" id="GO:0004683">
    <property type="term" value="F:calcium/calmodulin-dependent protein kinase activity"/>
    <property type="evidence" value="ECO:0007669"/>
    <property type="project" value="UniProtKB-EC"/>
</dbReference>
<feature type="domain" description="Protein kinase" evidence="7">
    <location>
        <begin position="30"/>
        <end position="275"/>
    </location>
</feature>
<evidence type="ECO:0000313" key="8">
    <source>
        <dbReference type="EMBL" id="KAK2951345.1"/>
    </source>
</evidence>